<feature type="transmembrane region" description="Helical" evidence="2">
    <location>
        <begin position="152"/>
        <end position="175"/>
    </location>
</feature>
<evidence type="ECO:0000256" key="1">
    <source>
        <dbReference type="SAM" id="MobiDB-lite"/>
    </source>
</evidence>
<keyword evidence="4" id="KW-1185">Reference proteome</keyword>
<keyword evidence="2" id="KW-1133">Transmembrane helix</keyword>
<feature type="transmembrane region" description="Helical" evidence="2">
    <location>
        <begin position="195"/>
        <end position="216"/>
    </location>
</feature>
<accession>F8E0R7</accession>
<dbReference type="RefSeq" id="WP_013887474.1">
    <property type="nucleotide sequence ID" value="NC_015673.1"/>
</dbReference>
<keyword evidence="2" id="KW-0812">Transmembrane</keyword>
<dbReference type="eggNOG" id="ENOG50309EG">
    <property type="taxonomic scope" value="Bacteria"/>
</dbReference>
<keyword evidence="2" id="KW-0472">Membrane</keyword>
<feature type="region of interest" description="Disordered" evidence="1">
    <location>
        <begin position="87"/>
        <end position="122"/>
    </location>
</feature>
<dbReference type="Proteomes" id="UP000000492">
    <property type="component" value="Chromosome"/>
</dbReference>
<sequence>MAHYDIYDDLGIDRSLDSARIVNLIDERLASTPHDNSAEHDRLSTSRRLFEDDARRAAYDKALDDPNQPDITISKFRAFADHAPQKQNPWATTEDHYTASPQSANAIPPKSTNAISYPHDNRTGLTPEHSAQLNLNLAAIAVPADRKRTQSLMWLIGWGLILLPWLYFLLVFLFGEHDSDAFLESLEHTEDLISILVFTILHTAAILVVLNFLWHLRGYLGRKLK</sequence>
<evidence type="ECO:0000313" key="3">
    <source>
        <dbReference type="EMBL" id="AEI08442.1"/>
    </source>
</evidence>
<dbReference type="STRING" id="662755.CRES_0079"/>
<protein>
    <recommendedName>
        <fullName evidence="5">J domain-containing protein</fullName>
    </recommendedName>
</protein>
<reference evidence="3 4" key="1">
    <citation type="journal article" date="2012" name="BMC Genomics">
        <title>Complete genome sequence, lifestyle, and multi-drug resistance of the human pathogen Corynebacterium resistens DSM 45100 isolated from blood samples of a leukemia patient.</title>
        <authorList>
            <person name="Schroder J."/>
            <person name="Maus I."/>
            <person name="Meyer K."/>
            <person name="Wordemann S."/>
            <person name="Blom J."/>
            <person name="Jaenicke S."/>
            <person name="Schneider J."/>
            <person name="Trost E."/>
            <person name="Tauch A."/>
        </authorList>
    </citation>
    <scope>NUCLEOTIDE SEQUENCE [LARGE SCALE GENOMIC DNA]</scope>
    <source>
        <strain evidence="4">DSM 45100 / JCM 12819 / CCUG 50093 / GTC 2026 / SICGH 158</strain>
    </source>
</reference>
<name>F8E0R7_CORRG</name>
<evidence type="ECO:0000256" key="2">
    <source>
        <dbReference type="SAM" id="Phobius"/>
    </source>
</evidence>
<evidence type="ECO:0000313" key="4">
    <source>
        <dbReference type="Proteomes" id="UP000000492"/>
    </source>
</evidence>
<organism evidence="3 4">
    <name type="scientific">Corynebacterium resistens (strain DSM 45100 / JCM 12819 / GTC 2026 / SICGH 158)</name>
    <dbReference type="NCBI Taxonomy" id="662755"/>
    <lineage>
        <taxon>Bacteria</taxon>
        <taxon>Bacillati</taxon>
        <taxon>Actinomycetota</taxon>
        <taxon>Actinomycetes</taxon>
        <taxon>Mycobacteriales</taxon>
        <taxon>Corynebacteriaceae</taxon>
        <taxon>Corynebacterium</taxon>
    </lineage>
</organism>
<gene>
    <name evidence="3" type="ordered locus">CRES_0079</name>
</gene>
<dbReference type="KEGG" id="crd:CRES_0079"/>
<proteinExistence type="predicted"/>
<dbReference type="OrthoDB" id="4398434at2"/>
<dbReference type="HOGENOM" id="CLU_078456_0_0_11"/>
<evidence type="ECO:0008006" key="5">
    <source>
        <dbReference type="Google" id="ProtNLM"/>
    </source>
</evidence>
<feature type="compositionally biased region" description="Polar residues" evidence="1">
    <location>
        <begin position="99"/>
        <end position="115"/>
    </location>
</feature>
<dbReference type="EMBL" id="CP002857">
    <property type="protein sequence ID" value="AEI08442.1"/>
    <property type="molecule type" value="Genomic_DNA"/>
</dbReference>
<dbReference type="AlphaFoldDB" id="F8E0R7"/>